<accession>A0A318ZQN0</accession>
<name>A0A318ZQN0_9EURO</name>
<comment type="similarity">
    <text evidence="2 8">Belongs to the TPT transporter family. SLC35D subfamily.</text>
</comment>
<keyword evidence="8" id="KW-0762">Sugar transport</keyword>
<proteinExistence type="inferred from homology"/>
<comment type="function">
    <text evidence="1 8">Involved in the import of GDP-mannose from the cytoplasm into the Golgi lumen.</text>
</comment>
<feature type="transmembrane region" description="Helical" evidence="8">
    <location>
        <begin position="122"/>
        <end position="143"/>
    </location>
</feature>
<evidence type="ECO:0000256" key="3">
    <source>
        <dbReference type="ARBA" id="ARBA00011182"/>
    </source>
</evidence>
<dbReference type="AlphaFoldDB" id="A0A318ZQN0"/>
<gene>
    <name evidence="10" type="ORF">BP01DRAFT_396509</name>
</gene>
<reference evidence="10 11" key="1">
    <citation type="submission" date="2016-12" db="EMBL/GenBank/DDBJ databases">
        <title>The genomes of Aspergillus section Nigri reveals drivers in fungal speciation.</title>
        <authorList>
            <consortium name="DOE Joint Genome Institute"/>
            <person name="Vesth T.C."/>
            <person name="Nybo J."/>
            <person name="Theobald S."/>
            <person name="Brandl J."/>
            <person name="Frisvad J.C."/>
            <person name="Nielsen K.F."/>
            <person name="Lyhne E.K."/>
            <person name="Kogle M.E."/>
            <person name="Kuo A."/>
            <person name="Riley R."/>
            <person name="Clum A."/>
            <person name="Nolan M."/>
            <person name="Lipzen A."/>
            <person name="Salamov A."/>
            <person name="Henrissat B."/>
            <person name="Wiebenga A."/>
            <person name="De Vries R.P."/>
            <person name="Grigoriev I.V."/>
            <person name="Mortensen U.H."/>
            <person name="Andersen M.R."/>
            <person name="Baker S.E."/>
        </authorList>
    </citation>
    <scope>NUCLEOTIDE SEQUENCE [LARGE SCALE GENOMIC DNA]</scope>
    <source>
        <strain evidence="10 11">JOP 1030-1</strain>
    </source>
</reference>
<feature type="transmembrane region" description="Helical" evidence="8">
    <location>
        <begin position="190"/>
        <end position="209"/>
    </location>
</feature>
<comment type="subcellular location">
    <subcellularLocation>
        <location evidence="8">Golgi apparatus membrane</location>
        <topology evidence="8">Multi-pass membrane protein</topology>
    </subcellularLocation>
    <subcellularLocation>
        <location evidence="8">Cytoplasmic vesicle membrane</location>
        <topology evidence="8">Multi-pass membrane protein</topology>
    </subcellularLocation>
    <subcellularLocation>
        <location evidence="8">Endoplasmic reticulum membrane</location>
        <topology evidence="8">Multi-pass membrane protein</topology>
    </subcellularLocation>
</comment>
<dbReference type="InterPro" id="IPR050186">
    <property type="entry name" value="TPT_transporter"/>
</dbReference>
<keyword evidence="5 8" id="KW-0256">Endoplasmic reticulum</keyword>
<keyword evidence="8" id="KW-0968">Cytoplasmic vesicle</keyword>
<protein>
    <recommendedName>
        <fullName evidence="8">GDP-mannose transporter</fullName>
        <shortName evidence="8">GMT</shortName>
    </recommendedName>
</protein>
<feature type="compositionally biased region" description="Basic and acidic residues" evidence="9">
    <location>
        <begin position="1"/>
        <end position="22"/>
    </location>
</feature>
<dbReference type="RefSeq" id="XP_025435798.1">
    <property type="nucleotide sequence ID" value="XM_025578476.1"/>
</dbReference>
<dbReference type="PANTHER" id="PTHR11132">
    <property type="entry name" value="SOLUTE CARRIER FAMILY 35"/>
    <property type="match status" value="1"/>
</dbReference>
<feature type="transmembrane region" description="Helical" evidence="8">
    <location>
        <begin position="95"/>
        <end position="116"/>
    </location>
</feature>
<feature type="transmembrane region" description="Helical" evidence="8">
    <location>
        <begin position="150"/>
        <end position="170"/>
    </location>
</feature>
<dbReference type="STRING" id="1450539.A0A318ZQN0"/>
<evidence type="ECO:0000256" key="4">
    <source>
        <dbReference type="ARBA" id="ARBA00022692"/>
    </source>
</evidence>
<dbReference type="OrthoDB" id="5547497at2759"/>
<dbReference type="GeneID" id="37079705"/>
<dbReference type="GO" id="GO:0005789">
    <property type="term" value="C:endoplasmic reticulum membrane"/>
    <property type="evidence" value="ECO:0007669"/>
    <property type="project" value="UniProtKB-SubCell"/>
</dbReference>
<feature type="transmembrane region" description="Helical" evidence="8">
    <location>
        <begin position="306"/>
        <end position="326"/>
    </location>
</feature>
<feature type="transmembrane region" description="Helical" evidence="8">
    <location>
        <begin position="32"/>
        <end position="53"/>
    </location>
</feature>
<evidence type="ECO:0000256" key="1">
    <source>
        <dbReference type="ARBA" id="ARBA00003420"/>
    </source>
</evidence>
<dbReference type="GO" id="GO:0030659">
    <property type="term" value="C:cytoplasmic vesicle membrane"/>
    <property type="evidence" value="ECO:0007669"/>
    <property type="project" value="UniProtKB-SubCell"/>
</dbReference>
<evidence type="ECO:0000256" key="2">
    <source>
        <dbReference type="ARBA" id="ARBA00010425"/>
    </source>
</evidence>
<evidence type="ECO:0000256" key="6">
    <source>
        <dbReference type="ARBA" id="ARBA00022989"/>
    </source>
</evidence>
<evidence type="ECO:0000313" key="10">
    <source>
        <dbReference type="EMBL" id="PYH49816.1"/>
    </source>
</evidence>
<evidence type="ECO:0000313" key="11">
    <source>
        <dbReference type="Proteomes" id="UP000248349"/>
    </source>
</evidence>
<comment type="subunit">
    <text evidence="3 8">Homooligomer.</text>
</comment>
<evidence type="ECO:0000256" key="8">
    <source>
        <dbReference type="RuleBase" id="RU367097"/>
    </source>
</evidence>
<keyword evidence="8" id="KW-0333">Golgi apparatus</keyword>
<dbReference type="EMBL" id="KZ821218">
    <property type="protein sequence ID" value="PYH49816.1"/>
    <property type="molecule type" value="Genomic_DNA"/>
</dbReference>
<dbReference type="GO" id="GO:0000139">
    <property type="term" value="C:Golgi membrane"/>
    <property type="evidence" value="ECO:0007669"/>
    <property type="project" value="UniProtKB-SubCell"/>
</dbReference>
<evidence type="ECO:0000256" key="5">
    <source>
        <dbReference type="ARBA" id="ARBA00022824"/>
    </source>
</evidence>
<evidence type="ECO:0000256" key="7">
    <source>
        <dbReference type="ARBA" id="ARBA00023136"/>
    </source>
</evidence>
<keyword evidence="11" id="KW-1185">Reference proteome</keyword>
<feature type="transmembrane region" description="Helical" evidence="8">
    <location>
        <begin position="65"/>
        <end position="83"/>
    </location>
</feature>
<feature type="region of interest" description="Disordered" evidence="9">
    <location>
        <begin position="1"/>
        <end position="25"/>
    </location>
</feature>
<sequence length="333" mass="35557">MPSGDEKESQVHEDHARLDPPEQTHTTSKRTLIWTAINISATVAIVYVNKSIFSDPSLSQCHFSFVAYHFTITGVLLFIARRVAQDEVAPTKLSLLSILPLSLLMCANIVLMNLSLAHSSILGYQIVRVLLTPLTALIHFFCYGATIPSTAVFALVPACAGAGLVTYSSLSKHPHAPTNSSSSSSSPLGIIYALSGVFCSALYILWVAHYYARFHVSSVQLLYKQMPFCASLIGVVSLFTDTFPAWDSVRSAQWGLLLLSGGCACLVNLSTFYVIGGTGPVSSTVVGQLKSCLVIGLGWVSSSGPVGWESVLGVGLASFGIVLYAVSMCRVAQ</sequence>
<keyword evidence="8" id="KW-0813">Transport</keyword>
<keyword evidence="4 8" id="KW-0812">Transmembrane</keyword>
<keyword evidence="6 8" id="KW-1133">Transmembrane helix</keyword>
<keyword evidence="7 8" id="KW-0472">Membrane</keyword>
<dbReference type="Proteomes" id="UP000248349">
    <property type="component" value="Unassembled WGS sequence"/>
</dbReference>
<evidence type="ECO:0000256" key="9">
    <source>
        <dbReference type="SAM" id="MobiDB-lite"/>
    </source>
</evidence>
<feature type="transmembrane region" description="Helical" evidence="8">
    <location>
        <begin position="252"/>
        <end position="274"/>
    </location>
</feature>
<organism evidence="10 11">
    <name type="scientific">Aspergillus saccharolyticus JOP 1030-1</name>
    <dbReference type="NCBI Taxonomy" id="1450539"/>
    <lineage>
        <taxon>Eukaryota</taxon>
        <taxon>Fungi</taxon>
        <taxon>Dikarya</taxon>
        <taxon>Ascomycota</taxon>
        <taxon>Pezizomycotina</taxon>
        <taxon>Eurotiomycetes</taxon>
        <taxon>Eurotiomycetidae</taxon>
        <taxon>Eurotiales</taxon>
        <taxon>Aspergillaceae</taxon>
        <taxon>Aspergillus</taxon>
        <taxon>Aspergillus subgen. Circumdati</taxon>
    </lineage>
</organism>